<dbReference type="InterPro" id="IPR002197">
    <property type="entry name" value="HTH_Fis"/>
</dbReference>
<accession>W0SDB2</accession>
<dbReference type="FunFam" id="3.40.50.2300:FF:000018">
    <property type="entry name" value="DNA-binding transcriptional regulator NtrC"/>
    <property type="match status" value="1"/>
</dbReference>
<evidence type="ECO:0000256" key="9">
    <source>
        <dbReference type="SAM" id="MobiDB-lite"/>
    </source>
</evidence>
<dbReference type="CDD" id="cd00009">
    <property type="entry name" value="AAA"/>
    <property type="match status" value="1"/>
</dbReference>
<dbReference type="Gene3D" id="3.40.50.300">
    <property type="entry name" value="P-loop containing nucleotide triphosphate hydrolases"/>
    <property type="match status" value="1"/>
</dbReference>
<dbReference type="PROSITE" id="PS00676">
    <property type="entry name" value="SIGMA54_INTERACT_2"/>
    <property type="match status" value="1"/>
</dbReference>
<dbReference type="STRING" id="1223802.SUTH_00944"/>
<dbReference type="InterPro" id="IPR025662">
    <property type="entry name" value="Sigma_54_int_dom_ATP-bd_1"/>
</dbReference>
<evidence type="ECO:0000256" key="2">
    <source>
        <dbReference type="ARBA" id="ARBA00022741"/>
    </source>
</evidence>
<evidence type="ECO:0000313" key="12">
    <source>
        <dbReference type="EMBL" id="BAO28750.1"/>
    </source>
</evidence>
<dbReference type="Gene3D" id="1.10.10.60">
    <property type="entry name" value="Homeodomain-like"/>
    <property type="match status" value="1"/>
</dbReference>
<dbReference type="Pfam" id="PF00072">
    <property type="entry name" value="Response_reg"/>
    <property type="match status" value="1"/>
</dbReference>
<dbReference type="Pfam" id="PF00158">
    <property type="entry name" value="Sigma54_activat"/>
    <property type="match status" value="1"/>
</dbReference>
<dbReference type="AlphaFoldDB" id="W0SDB2"/>
<dbReference type="Proteomes" id="UP000031637">
    <property type="component" value="Chromosome"/>
</dbReference>
<gene>
    <name evidence="12" type="ORF">SUTH_00944</name>
</gene>
<dbReference type="Pfam" id="PF02954">
    <property type="entry name" value="HTH_8"/>
    <property type="match status" value="1"/>
</dbReference>
<evidence type="ECO:0000259" key="11">
    <source>
        <dbReference type="PROSITE" id="PS50110"/>
    </source>
</evidence>
<keyword evidence="7" id="KW-0804">Transcription</keyword>
<dbReference type="OrthoDB" id="5288224at2"/>
<evidence type="ECO:0000256" key="6">
    <source>
        <dbReference type="ARBA" id="ARBA00023125"/>
    </source>
</evidence>
<evidence type="ECO:0000256" key="3">
    <source>
        <dbReference type="ARBA" id="ARBA00022840"/>
    </source>
</evidence>
<dbReference type="PROSITE" id="PS50045">
    <property type="entry name" value="SIGMA54_INTERACT_4"/>
    <property type="match status" value="1"/>
</dbReference>
<reference evidence="12 13" key="1">
    <citation type="journal article" date="2014" name="Syst. Appl. Microbiol.">
        <title>Complete genomes of freshwater sulfur oxidizers Sulfuricella denitrificans skB26 and Sulfuritalea hydrogenivorans sk43H: genetic insights into the sulfur oxidation pathway of betaproteobacteria.</title>
        <authorList>
            <person name="Watanabe T."/>
            <person name="Kojima H."/>
            <person name="Fukui M."/>
        </authorList>
    </citation>
    <scope>NUCLEOTIDE SEQUENCE [LARGE SCALE GENOMIC DNA]</scope>
    <source>
        <strain evidence="12">DSM22779</strain>
    </source>
</reference>
<keyword evidence="6" id="KW-0238">DNA-binding</keyword>
<feature type="compositionally biased region" description="Polar residues" evidence="9">
    <location>
        <begin position="398"/>
        <end position="409"/>
    </location>
</feature>
<protein>
    <submittedName>
        <fullName evidence="12">Sigma-54 dependent response regulator</fullName>
    </submittedName>
</protein>
<dbReference type="KEGG" id="shd:SUTH_00944"/>
<dbReference type="HOGENOM" id="CLU_000445_0_0_4"/>
<dbReference type="GO" id="GO:0005524">
    <property type="term" value="F:ATP binding"/>
    <property type="evidence" value="ECO:0007669"/>
    <property type="project" value="UniProtKB-KW"/>
</dbReference>
<keyword evidence="5" id="KW-0805">Transcription regulation</keyword>
<dbReference type="Gene3D" id="3.40.50.2300">
    <property type="match status" value="1"/>
</dbReference>
<dbReference type="SUPFAM" id="SSF52540">
    <property type="entry name" value="P-loop containing nucleoside triphosphate hydrolases"/>
    <property type="match status" value="1"/>
</dbReference>
<feature type="domain" description="Sigma-54 factor interaction" evidence="10">
    <location>
        <begin position="129"/>
        <end position="357"/>
    </location>
</feature>
<dbReference type="SUPFAM" id="SSF46689">
    <property type="entry name" value="Homeodomain-like"/>
    <property type="match status" value="1"/>
</dbReference>
<dbReference type="Gene3D" id="1.10.8.60">
    <property type="match status" value="1"/>
</dbReference>
<feature type="modified residue" description="4-aspartylphosphate" evidence="8">
    <location>
        <position position="55"/>
    </location>
</feature>
<dbReference type="InterPro" id="IPR002078">
    <property type="entry name" value="Sigma_54_int"/>
</dbReference>
<keyword evidence="3" id="KW-0067">ATP-binding</keyword>
<dbReference type="PROSITE" id="PS50110">
    <property type="entry name" value="RESPONSE_REGULATORY"/>
    <property type="match status" value="1"/>
</dbReference>
<dbReference type="RefSeq" id="WP_041097481.1">
    <property type="nucleotide sequence ID" value="NZ_AP012547.1"/>
</dbReference>
<keyword evidence="1 8" id="KW-0597">Phosphoprotein</keyword>
<dbReference type="InterPro" id="IPR001789">
    <property type="entry name" value="Sig_transdc_resp-reg_receiver"/>
</dbReference>
<dbReference type="InterPro" id="IPR003593">
    <property type="entry name" value="AAA+_ATPase"/>
</dbReference>
<dbReference type="PANTHER" id="PTHR32071">
    <property type="entry name" value="TRANSCRIPTIONAL REGULATORY PROTEIN"/>
    <property type="match status" value="1"/>
</dbReference>
<dbReference type="SMART" id="SM00382">
    <property type="entry name" value="AAA"/>
    <property type="match status" value="1"/>
</dbReference>
<dbReference type="GO" id="GO:0000160">
    <property type="term" value="P:phosphorelay signal transduction system"/>
    <property type="evidence" value="ECO:0007669"/>
    <property type="project" value="UniProtKB-KW"/>
</dbReference>
<dbReference type="InterPro" id="IPR011006">
    <property type="entry name" value="CheY-like_superfamily"/>
</dbReference>
<feature type="region of interest" description="Disordered" evidence="9">
    <location>
        <begin position="389"/>
        <end position="412"/>
    </location>
</feature>
<dbReference type="PROSITE" id="PS00675">
    <property type="entry name" value="SIGMA54_INTERACT_1"/>
    <property type="match status" value="1"/>
</dbReference>
<organism evidence="12 13">
    <name type="scientific">Sulfuritalea hydrogenivorans sk43H</name>
    <dbReference type="NCBI Taxonomy" id="1223802"/>
    <lineage>
        <taxon>Bacteria</taxon>
        <taxon>Pseudomonadati</taxon>
        <taxon>Pseudomonadota</taxon>
        <taxon>Betaproteobacteria</taxon>
        <taxon>Nitrosomonadales</taxon>
        <taxon>Sterolibacteriaceae</taxon>
        <taxon>Sulfuritalea</taxon>
    </lineage>
</organism>
<evidence type="ECO:0000256" key="5">
    <source>
        <dbReference type="ARBA" id="ARBA00023015"/>
    </source>
</evidence>
<keyword evidence="13" id="KW-1185">Reference proteome</keyword>
<keyword evidence="4" id="KW-0902">Two-component regulatory system</keyword>
<evidence type="ECO:0000256" key="7">
    <source>
        <dbReference type="ARBA" id="ARBA00023163"/>
    </source>
</evidence>
<sequence>MSDSLKILVVEDDDALRDALLITLEAAGHHVTGVDGGPAALVALARNPFSMVVSDLRMDPMDGLTLLGEIRSQHPGLPVLLMTAFGDVDKAVAAMRGGACDFMLKPFEPKTLIEQIARYAVPPPPADGVIAADPKTRETLLLAARVAKTDATVLLTGESGVGKEVFARYIHDQSARAGGPFVAINCAAIPDNLLEATLFGYEKGAFTGAQTAQAGKFEQANGGTLLLDEISEMPLGLQAKLLRVLQEREVERVGGKKPVALDIRVLATSNRDMAGEVRTGRFREDLYYRLNVFPLEIPSLRQRPGDILPLARHCLARQAATSRRAARFAAAAEARLAAYPWPGNVRELENVVQRALIMTPGELIEADSLPLNGTTAFPNGEAPAVAASMAGAVPSAPTPSETQASSGSPANMRDLERQHILDTLTKCGGSRKKAVAILGISERTLRYKLSQYRAEGFFSEDEDA</sequence>
<evidence type="ECO:0000313" key="13">
    <source>
        <dbReference type="Proteomes" id="UP000031637"/>
    </source>
</evidence>
<keyword evidence="2" id="KW-0547">Nucleotide-binding</keyword>
<evidence type="ECO:0000256" key="4">
    <source>
        <dbReference type="ARBA" id="ARBA00023012"/>
    </source>
</evidence>
<dbReference type="GO" id="GO:0043565">
    <property type="term" value="F:sequence-specific DNA binding"/>
    <property type="evidence" value="ECO:0007669"/>
    <property type="project" value="InterPro"/>
</dbReference>
<dbReference type="InterPro" id="IPR027417">
    <property type="entry name" value="P-loop_NTPase"/>
</dbReference>
<dbReference type="PRINTS" id="PR01590">
    <property type="entry name" value="HTHFIS"/>
</dbReference>
<feature type="domain" description="Response regulatory" evidence="11">
    <location>
        <begin position="6"/>
        <end position="120"/>
    </location>
</feature>
<name>W0SDB2_9PROT</name>
<dbReference type="InterPro" id="IPR009057">
    <property type="entry name" value="Homeodomain-like_sf"/>
</dbReference>
<dbReference type="InterPro" id="IPR058031">
    <property type="entry name" value="AAA_lid_NorR"/>
</dbReference>
<dbReference type="SUPFAM" id="SSF52172">
    <property type="entry name" value="CheY-like"/>
    <property type="match status" value="1"/>
</dbReference>
<proteinExistence type="predicted"/>
<evidence type="ECO:0000256" key="1">
    <source>
        <dbReference type="ARBA" id="ARBA00022553"/>
    </source>
</evidence>
<dbReference type="FunFam" id="3.40.50.300:FF:000006">
    <property type="entry name" value="DNA-binding transcriptional regulator NtrC"/>
    <property type="match status" value="1"/>
</dbReference>
<dbReference type="SMART" id="SM00448">
    <property type="entry name" value="REC"/>
    <property type="match status" value="1"/>
</dbReference>
<evidence type="ECO:0000256" key="8">
    <source>
        <dbReference type="PROSITE-ProRule" id="PRU00169"/>
    </source>
</evidence>
<dbReference type="PROSITE" id="PS00688">
    <property type="entry name" value="SIGMA54_INTERACT_3"/>
    <property type="match status" value="1"/>
</dbReference>
<evidence type="ECO:0000259" key="10">
    <source>
        <dbReference type="PROSITE" id="PS50045"/>
    </source>
</evidence>
<dbReference type="EMBL" id="AP012547">
    <property type="protein sequence ID" value="BAO28750.1"/>
    <property type="molecule type" value="Genomic_DNA"/>
</dbReference>
<dbReference type="Pfam" id="PF25601">
    <property type="entry name" value="AAA_lid_14"/>
    <property type="match status" value="1"/>
</dbReference>
<dbReference type="InterPro" id="IPR025943">
    <property type="entry name" value="Sigma_54_int_dom_ATP-bd_2"/>
</dbReference>
<dbReference type="GO" id="GO:0006355">
    <property type="term" value="P:regulation of DNA-templated transcription"/>
    <property type="evidence" value="ECO:0007669"/>
    <property type="project" value="InterPro"/>
</dbReference>
<dbReference type="PANTHER" id="PTHR32071:SF21">
    <property type="entry name" value="TRANSCRIPTIONAL REGULATORY PROTEIN FLGR"/>
    <property type="match status" value="1"/>
</dbReference>
<dbReference type="InterPro" id="IPR025944">
    <property type="entry name" value="Sigma_54_int_dom_CS"/>
</dbReference>